<evidence type="ECO:0000256" key="3">
    <source>
        <dbReference type="ARBA" id="ARBA00022989"/>
    </source>
</evidence>
<dbReference type="Gene3D" id="1.20.1080.10">
    <property type="entry name" value="Glycerol uptake facilitator protein"/>
    <property type="match status" value="1"/>
</dbReference>
<keyword evidence="7" id="KW-1185">Reference proteome</keyword>
<evidence type="ECO:0000256" key="5">
    <source>
        <dbReference type="SAM" id="Phobius"/>
    </source>
</evidence>
<keyword evidence="3 5" id="KW-1133">Transmembrane helix</keyword>
<dbReference type="RefSeq" id="WP_279527404.1">
    <property type="nucleotide sequence ID" value="NZ_CP122312.1"/>
</dbReference>
<proteinExistence type="predicted"/>
<dbReference type="Proteomes" id="UP001596447">
    <property type="component" value="Unassembled WGS sequence"/>
</dbReference>
<dbReference type="PANTHER" id="PTHR30520:SF2">
    <property type="entry name" value="INNER MEMBRANE PROTEIN YFDC"/>
    <property type="match status" value="1"/>
</dbReference>
<evidence type="ECO:0000256" key="1">
    <source>
        <dbReference type="ARBA" id="ARBA00004141"/>
    </source>
</evidence>
<evidence type="ECO:0000256" key="2">
    <source>
        <dbReference type="ARBA" id="ARBA00022692"/>
    </source>
</evidence>
<dbReference type="EMBL" id="JBHTAR010000011">
    <property type="protein sequence ID" value="MFC7200628.1"/>
    <property type="molecule type" value="Genomic_DNA"/>
</dbReference>
<feature type="transmembrane region" description="Helical" evidence="5">
    <location>
        <begin position="117"/>
        <end position="141"/>
    </location>
</feature>
<dbReference type="InterPro" id="IPR000292">
    <property type="entry name" value="For/NO2_transpt"/>
</dbReference>
<keyword evidence="4 5" id="KW-0472">Membrane</keyword>
<accession>A0ABD5Z643</accession>
<dbReference type="AlphaFoldDB" id="A0ABD5Z643"/>
<sequence length="286" mass="30333">MSEDTLRDYTEILERQIAEGAMTLDRPASGQFLSALSCGFDIGFGPMLLVAMGTATGAAIPGSVSKVMMSLMYTLGFVYVILGRSELFTEHTTLAVLPVLDGREPLRKLAQLWGTVYAGNIVGGVFVAAFIAYLGPVMGLVTTDMVVHVARPFVTLSPLGVFAGALLAGWLMGLLSWILTSVSDTISRVAVIVMTTFVIGFAHLPHCVAGNIEVLAAIFAGANITLVQWARFLAVTTVGNAVGGVVFVSLIKYAHVRRGVPDEVAVDIKQKPGVGVKRTSLTEDEE</sequence>
<feature type="transmembrane region" description="Helical" evidence="5">
    <location>
        <begin position="232"/>
        <end position="251"/>
    </location>
</feature>
<organism evidence="6 7">
    <name type="scientific">Halospeciosus flavus</name>
    <dbReference type="NCBI Taxonomy" id="3032283"/>
    <lineage>
        <taxon>Archaea</taxon>
        <taxon>Methanobacteriati</taxon>
        <taxon>Methanobacteriota</taxon>
        <taxon>Stenosarchaea group</taxon>
        <taxon>Halobacteria</taxon>
        <taxon>Halobacteriales</taxon>
        <taxon>Halobacteriaceae</taxon>
        <taxon>Halospeciosus</taxon>
    </lineage>
</organism>
<evidence type="ECO:0000313" key="7">
    <source>
        <dbReference type="Proteomes" id="UP001596447"/>
    </source>
</evidence>
<dbReference type="GO" id="GO:0016020">
    <property type="term" value="C:membrane"/>
    <property type="evidence" value="ECO:0007669"/>
    <property type="project" value="UniProtKB-SubCell"/>
</dbReference>
<dbReference type="Pfam" id="PF01226">
    <property type="entry name" value="Form_Nir_trans"/>
    <property type="match status" value="1"/>
</dbReference>
<feature type="transmembrane region" description="Helical" evidence="5">
    <location>
        <begin position="153"/>
        <end position="179"/>
    </location>
</feature>
<dbReference type="InterPro" id="IPR023271">
    <property type="entry name" value="Aquaporin-like"/>
</dbReference>
<dbReference type="PANTHER" id="PTHR30520">
    <property type="entry name" value="FORMATE TRANSPORTER-RELATED"/>
    <property type="match status" value="1"/>
</dbReference>
<evidence type="ECO:0000313" key="6">
    <source>
        <dbReference type="EMBL" id="MFC7200628.1"/>
    </source>
</evidence>
<keyword evidence="2 5" id="KW-0812">Transmembrane</keyword>
<comment type="subcellular location">
    <subcellularLocation>
        <location evidence="1">Membrane</location>
        <topology evidence="1">Multi-pass membrane protein</topology>
    </subcellularLocation>
</comment>
<protein>
    <submittedName>
        <fullName evidence="6">Formate/nitrite transporter family protein</fullName>
    </submittedName>
</protein>
<feature type="transmembrane region" description="Helical" evidence="5">
    <location>
        <begin position="185"/>
        <end position="201"/>
    </location>
</feature>
<comment type="caution">
    <text evidence="6">The sequence shown here is derived from an EMBL/GenBank/DDBJ whole genome shotgun (WGS) entry which is preliminary data.</text>
</comment>
<gene>
    <name evidence="6" type="ORF">ACFQJ9_14600</name>
</gene>
<reference evidence="6 7" key="1">
    <citation type="journal article" date="2019" name="Int. J. Syst. Evol. Microbiol.">
        <title>The Global Catalogue of Microorganisms (GCM) 10K type strain sequencing project: providing services to taxonomists for standard genome sequencing and annotation.</title>
        <authorList>
            <consortium name="The Broad Institute Genomics Platform"/>
            <consortium name="The Broad Institute Genome Sequencing Center for Infectious Disease"/>
            <person name="Wu L."/>
            <person name="Ma J."/>
        </authorList>
    </citation>
    <scope>NUCLEOTIDE SEQUENCE [LARGE SCALE GENOMIC DNA]</scope>
    <source>
        <strain evidence="6 7">XZGYJ-43</strain>
    </source>
</reference>
<evidence type="ECO:0000256" key="4">
    <source>
        <dbReference type="ARBA" id="ARBA00023136"/>
    </source>
</evidence>
<name>A0ABD5Z643_9EURY</name>